<feature type="compositionally biased region" description="Low complexity" evidence="1">
    <location>
        <begin position="216"/>
        <end position="225"/>
    </location>
</feature>
<dbReference type="Proteomes" id="UP000799324">
    <property type="component" value="Unassembled WGS sequence"/>
</dbReference>
<organism evidence="2 3">
    <name type="scientific">Lophiostoma macrostomum CBS 122681</name>
    <dbReference type="NCBI Taxonomy" id="1314788"/>
    <lineage>
        <taxon>Eukaryota</taxon>
        <taxon>Fungi</taxon>
        <taxon>Dikarya</taxon>
        <taxon>Ascomycota</taxon>
        <taxon>Pezizomycotina</taxon>
        <taxon>Dothideomycetes</taxon>
        <taxon>Pleosporomycetidae</taxon>
        <taxon>Pleosporales</taxon>
        <taxon>Lophiostomataceae</taxon>
        <taxon>Lophiostoma</taxon>
    </lineage>
</organism>
<feature type="region of interest" description="Disordered" evidence="1">
    <location>
        <begin position="244"/>
        <end position="266"/>
    </location>
</feature>
<dbReference type="EMBL" id="MU004637">
    <property type="protein sequence ID" value="KAF2647311.1"/>
    <property type="molecule type" value="Genomic_DNA"/>
</dbReference>
<sequence>MRQNIFRSGGIPAIACLPDGRASCVCSFVARLNESSRQANIELRFDIHLDKFPGKQHVNLVYDGDSLVPGTAGVRPLDALPPPFQVEDIASNNKHDFKRLSLMLSKPCNVHCPVSVGSLAPDAKDVDNFHQIASLARTLQVDILFDQYRVNPDQLVRFWSLVKPTTLLSAIPLGDAQTRFRVAGWEVFCPAQEAEAEASDAPPPYAEASRKRIRQPPSGSPSGSPQALPAKRVFVDYEYLDRGSPTEKATTTTATSSPRPVPSTPLAGDGFQEAVDAAVAKMLPDAVQKLLPSTIAQLFAPPPSLSSTSRPQPRQRPRTPVPLRNVLWEQLDEHADGLTEHANGLIAEMQSTFQDQLDEQRAEYGMLKEDNTLEMTTECDEKLAQFKQQVAELVDYAEEEATRRCSDVQDNVLEWKQALMKHAFKLAAILRSERSHQHQAPRAESVPVGAGW</sequence>
<reference evidence="2" key="1">
    <citation type="journal article" date="2020" name="Stud. Mycol.">
        <title>101 Dothideomycetes genomes: a test case for predicting lifestyles and emergence of pathogens.</title>
        <authorList>
            <person name="Haridas S."/>
            <person name="Albert R."/>
            <person name="Binder M."/>
            <person name="Bloem J."/>
            <person name="Labutti K."/>
            <person name="Salamov A."/>
            <person name="Andreopoulos B."/>
            <person name="Baker S."/>
            <person name="Barry K."/>
            <person name="Bills G."/>
            <person name="Bluhm B."/>
            <person name="Cannon C."/>
            <person name="Castanera R."/>
            <person name="Culley D."/>
            <person name="Daum C."/>
            <person name="Ezra D."/>
            <person name="Gonzalez J."/>
            <person name="Henrissat B."/>
            <person name="Kuo A."/>
            <person name="Liang C."/>
            <person name="Lipzen A."/>
            <person name="Lutzoni F."/>
            <person name="Magnuson J."/>
            <person name="Mondo S."/>
            <person name="Nolan M."/>
            <person name="Ohm R."/>
            <person name="Pangilinan J."/>
            <person name="Park H.-J."/>
            <person name="Ramirez L."/>
            <person name="Alfaro M."/>
            <person name="Sun H."/>
            <person name="Tritt A."/>
            <person name="Yoshinaga Y."/>
            <person name="Zwiers L.-H."/>
            <person name="Turgeon B."/>
            <person name="Goodwin S."/>
            <person name="Spatafora J."/>
            <person name="Crous P."/>
            <person name="Grigoriev I."/>
        </authorList>
    </citation>
    <scope>NUCLEOTIDE SEQUENCE</scope>
    <source>
        <strain evidence="2">CBS 122681</strain>
    </source>
</reference>
<evidence type="ECO:0000313" key="3">
    <source>
        <dbReference type="Proteomes" id="UP000799324"/>
    </source>
</evidence>
<feature type="region of interest" description="Disordered" evidence="1">
    <location>
        <begin position="301"/>
        <end position="320"/>
    </location>
</feature>
<feature type="compositionally biased region" description="Low complexity" evidence="1">
    <location>
        <begin position="246"/>
        <end position="258"/>
    </location>
</feature>
<dbReference type="AlphaFoldDB" id="A0A6A6SJZ7"/>
<proteinExistence type="predicted"/>
<gene>
    <name evidence="2" type="ORF">K491DRAFT_699701</name>
</gene>
<evidence type="ECO:0000256" key="1">
    <source>
        <dbReference type="SAM" id="MobiDB-lite"/>
    </source>
</evidence>
<feature type="region of interest" description="Disordered" evidence="1">
    <location>
        <begin position="194"/>
        <end position="227"/>
    </location>
</feature>
<name>A0A6A6SJZ7_9PLEO</name>
<dbReference type="OrthoDB" id="3737134at2759"/>
<protein>
    <submittedName>
        <fullName evidence="2">Uncharacterized protein</fullName>
    </submittedName>
</protein>
<keyword evidence="3" id="KW-1185">Reference proteome</keyword>
<evidence type="ECO:0000313" key="2">
    <source>
        <dbReference type="EMBL" id="KAF2647311.1"/>
    </source>
</evidence>
<accession>A0A6A6SJZ7</accession>